<evidence type="ECO:0000313" key="1">
    <source>
        <dbReference type="EMBL" id="CAD7042066.1"/>
    </source>
</evidence>
<gene>
    <name evidence="1" type="ORF">REJC140_01087</name>
</gene>
<comment type="caution">
    <text evidence="1">The sequence shown here is derived from an EMBL/GenBank/DDBJ whole genome shotgun (WGS) entry which is preliminary data.</text>
</comment>
<name>A0ABN7JTE3_9HYPH</name>
<organism evidence="1 2">
    <name type="scientific">Pseudorhizobium endolithicum</name>
    <dbReference type="NCBI Taxonomy" id="1191678"/>
    <lineage>
        <taxon>Bacteria</taxon>
        <taxon>Pseudomonadati</taxon>
        <taxon>Pseudomonadota</taxon>
        <taxon>Alphaproteobacteria</taxon>
        <taxon>Hyphomicrobiales</taxon>
        <taxon>Rhizobiaceae</taxon>
        <taxon>Rhizobium/Agrobacterium group</taxon>
        <taxon>Pseudorhizobium</taxon>
    </lineage>
</organism>
<dbReference type="Proteomes" id="UP000606921">
    <property type="component" value="Unassembled WGS sequence"/>
</dbReference>
<proteinExistence type="predicted"/>
<evidence type="ECO:0000313" key="2">
    <source>
        <dbReference type="Proteomes" id="UP000606921"/>
    </source>
</evidence>
<reference evidence="1 2" key="1">
    <citation type="submission" date="2020-11" db="EMBL/GenBank/DDBJ databases">
        <authorList>
            <person name="Lassalle F."/>
        </authorList>
    </citation>
    <scope>NUCLEOTIDE SEQUENCE [LARGE SCALE GENOMIC DNA]</scope>
    <source>
        <strain evidence="1 2">JC140</strain>
    </source>
</reference>
<keyword evidence="2" id="KW-1185">Reference proteome</keyword>
<dbReference type="EMBL" id="CABFWF030000012">
    <property type="protein sequence ID" value="CAD7042066.1"/>
    <property type="molecule type" value="Genomic_DNA"/>
</dbReference>
<protein>
    <submittedName>
        <fullName evidence="1">Uncharacterized protein</fullName>
    </submittedName>
</protein>
<sequence length="43" mass="4137">MLDIVEIAGSAGAGLASRLGGPGVVEGAGAVETDEVGNLQLLE</sequence>
<accession>A0ABN7JTE3</accession>